<reference evidence="2" key="1">
    <citation type="submission" date="2020-07" db="EMBL/GenBank/DDBJ databases">
        <title>The High-quality genome of the commercially important snow crab, Chionoecetes opilio.</title>
        <authorList>
            <person name="Jeong J.-H."/>
            <person name="Ryu S."/>
        </authorList>
    </citation>
    <scope>NUCLEOTIDE SEQUENCE</scope>
    <source>
        <strain evidence="2">MADBK_172401_WGS</strain>
        <tissue evidence="2">Digestive gland</tissue>
    </source>
</reference>
<dbReference type="EMBL" id="JACEEZ010003242">
    <property type="protein sequence ID" value="KAG0727541.1"/>
    <property type="molecule type" value="Genomic_DNA"/>
</dbReference>
<gene>
    <name evidence="2" type="primary">Lrpprc_2</name>
    <name evidence="2" type="ORF">GWK47_034470</name>
</gene>
<dbReference type="GO" id="GO:0003730">
    <property type="term" value="F:mRNA 3'-UTR binding"/>
    <property type="evidence" value="ECO:0007669"/>
    <property type="project" value="TreeGrafter"/>
</dbReference>
<keyword evidence="3" id="KW-1185">Reference proteome</keyword>
<accession>A0A8J4YP08</accession>
<dbReference type="Proteomes" id="UP000770661">
    <property type="component" value="Unassembled WGS sequence"/>
</dbReference>
<dbReference type="InterPro" id="IPR033490">
    <property type="entry name" value="LRP130"/>
</dbReference>
<dbReference type="GO" id="GO:0005739">
    <property type="term" value="C:mitochondrion"/>
    <property type="evidence" value="ECO:0007669"/>
    <property type="project" value="TreeGrafter"/>
</dbReference>
<dbReference type="GO" id="GO:0070129">
    <property type="term" value="P:regulation of mitochondrial translation"/>
    <property type="evidence" value="ECO:0007669"/>
    <property type="project" value="TreeGrafter"/>
</dbReference>
<evidence type="ECO:0000313" key="3">
    <source>
        <dbReference type="Proteomes" id="UP000770661"/>
    </source>
</evidence>
<dbReference type="AlphaFoldDB" id="A0A8J4YP08"/>
<feature type="repeat" description="PPR" evidence="1">
    <location>
        <begin position="166"/>
        <end position="200"/>
    </location>
</feature>
<dbReference type="InterPro" id="IPR002885">
    <property type="entry name" value="PPR_rpt"/>
</dbReference>
<evidence type="ECO:0000313" key="2">
    <source>
        <dbReference type="EMBL" id="KAG0727541.1"/>
    </source>
</evidence>
<dbReference type="NCBIfam" id="TIGR00756">
    <property type="entry name" value="PPR"/>
    <property type="match status" value="1"/>
</dbReference>
<proteinExistence type="predicted"/>
<evidence type="ECO:0000256" key="1">
    <source>
        <dbReference type="PROSITE-ProRule" id="PRU00708"/>
    </source>
</evidence>
<dbReference type="PANTHER" id="PTHR46669:SF1">
    <property type="entry name" value="LEUCINE-RICH PPR MOTIF-CONTAINING PROTEIN, MITOCHONDRIAL"/>
    <property type="match status" value="1"/>
</dbReference>
<dbReference type="PROSITE" id="PS51375">
    <property type="entry name" value="PPR"/>
    <property type="match status" value="1"/>
</dbReference>
<organism evidence="2 3">
    <name type="scientific">Chionoecetes opilio</name>
    <name type="common">Atlantic snow crab</name>
    <name type="synonym">Cancer opilio</name>
    <dbReference type="NCBI Taxonomy" id="41210"/>
    <lineage>
        <taxon>Eukaryota</taxon>
        <taxon>Metazoa</taxon>
        <taxon>Ecdysozoa</taxon>
        <taxon>Arthropoda</taxon>
        <taxon>Crustacea</taxon>
        <taxon>Multicrustacea</taxon>
        <taxon>Malacostraca</taxon>
        <taxon>Eumalacostraca</taxon>
        <taxon>Eucarida</taxon>
        <taxon>Decapoda</taxon>
        <taxon>Pleocyemata</taxon>
        <taxon>Brachyura</taxon>
        <taxon>Eubrachyura</taxon>
        <taxon>Majoidea</taxon>
        <taxon>Majidae</taxon>
        <taxon>Chionoecetes</taxon>
    </lineage>
</organism>
<dbReference type="GO" id="GO:0005634">
    <property type="term" value="C:nucleus"/>
    <property type="evidence" value="ECO:0007669"/>
    <property type="project" value="TreeGrafter"/>
</dbReference>
<name>A0A8J4YP08_CHIOP</name>
<comment type="caution">
    <text evidence="2">The sequence shown here is derived from an EMBL/GenBank/DDBJ whole genome shotgun (WGS) entry which is preliminary data.</text>
</comment>
<protein>
    <submittedName>
        <fullName evidence="2">Leucine-rich PPR motif-containing protein, mitochondrial</fullName>
    </submittedName>
</protein>
<sequence>MPSPVRKLTKLSGGPSVSCHPWLQKIMDLSIQVHGELNSLYDMVFAFVECGKVHQARKLVEVLGKVVDQSDCGASLGNTKIADLVFADDAVIFAESLEVLVMALKGLHEEAKPLGLEVSWLKTKTPGLRAFNGKLDQKCRWLRDMGKTEEMANLVSVTKDIFDIDRDMMYSHLLKAYVQRNDTDKAIGVWTTMQEDDHQPSDNFLTELGEFLQASGREVPFAIPRPITITDHQPIPQVHHQPIPQVQQPPDVPQCPCFHSHRVVLRPQLLTLNVTTFDLPTLLTAAGLPPGGSMLSGRIVCIWAHDTHGSPAPPLMEESGDRLSINACSELVEGLITVGQLDKATEIALSMMAADTHPILRILKFLLLTLSSGGKVEQFQAFHKYIMNHNLKRRLNYDNLLCNAYVAAGRTEEVLEGLAKDIKDTPDTGLQELAYSFPRGGVMGILEKQPNYLPQGHNTTEQ</sequence>
<dbReference type="PANTHER" id="PTHR46669">
    <property type="entry name" value="LEUCINE-RICH PPR MOTIF-CONTAINING PROTEIN, MITOCHONDRIAL"/>
    <property type="match status" value="1"/>
</dbReference>
<dbReference type="OrthoDB" id="1899580at2759"/>